<protein>
    <submittedName>
        <fullName evidence="1">Uncharacterized protein</fullName>
    </submittedName>
</protein>
<keyword evidence="2" id="KW-1185">Reference proteome</keyword>
<reference evidence="1 2" key="1">
    <citation type="submission" date="2015-01" db="EMBL/GenBank/DDBJ databases">
        <title>Evolution of Trichinella species and genotypes.</title>
        <authorList>
            <person name="Korhonen P.K."/>
            <person name="Edoardo P."/>
            <person name="Giuseppe L.R."/>
            <person name="Gasser R.B."/>
        </authorList>
    </citation>
    <scope>NUCLEOTIDE SEQUENCE [LARGE SCALE GENOMIC DNA]</scope>
    <source>
        <strain evidence="1">ISS588</strain>
    </source>
</reference>
<comment type="caution">
    <text evidence="1">The sequence shown here is derived from an EMBL/GenBank/DDBJ whole genome shotgun (WGS) entry which is preliminary data.</text>
</comment>
<organism evidence="1 2">
    <name type="scientific">Trichinella pseudospiralis</name>
    <name type="common">Parasitic roundworm</name>
    <dbReference type="NCBI Taxonomy" id="6337"/>
    <lineage>
        <taxon>Eukaryota</taxon>
        <taxon>Metazoa</taxon>
        <taxon>Ecdysozoa</taxon>
        <taxon>Nematoda</taxon>
        <taxon>Enoplea</taxon>
        <taxon>Dorylaimia</taxon>
        <taxon>Trichinellida</taxon>
        <taxon>Trichinellidae</taxon>
        <taxon>Trichinella</taxon>
    </lineage>
</organism>
<proteinExistence type="predicted"/>
<evidence type="ECO:0000313" key="1">
    <source>
        <dbReference type="EMBL" id="KRZ20093.1"/>
    </source>
</evidence>
<evidence type="ECO:0000313" key="2">
    <source>
        <dbReference type="Proteomes" id="UP000054805"/>
    </source>
</evidence>
<accession>A0A0V1IB70</accession>
<sequence>MDQHFLKTMEMNKLHLHDDWQSVRPACPQVLCVFYHRSVKSDQHQTVIDRLVERHISEVEIVLRSANFDALVIIQELHDSSNNLVITRFSANCEIAKVQFPGLTNRFVERFNKLTWMRSVDLTDLVPRLSALFDLLQAGAVHNDHGDTLDVVHSSRLLCTVSTEIGLTKCASGVLLHFTSAVSLDQ</sequence>
<dbReference type="AlphaFoldDB" id="A0A0V1IB70"/>
<dbReference type="Proteomes" id="UP000054805">
    <property type="component" value="Unassembled WGS sequence"/>
</dbReference>
<dbReference type="EMBL" id="JYDS01000253">
    <property type="protein sequence ID" value="KRZ20093.1"/>
    <property type="molecule type" value="Genomic_DNA"/>
</dbReference>
<name>A0A0V1IB70_TRIPS</name>
<gene>
    <name evidence="1" type="ORF">T4B_10974</name>
</gene>